<dbReference type="SUPFAM" id="SSF53223">
    <property type="entry name" value="Aminoacid dehydrogenase-like, N-terminal domain"/>
    <property type="match status" value="1"/>
</dbReference>
<dbReference type="InterPro" id="IPR020630">
    <property type="entry name" value="THF_DH/CycHdrlase_cat_dom"/>
</dbReference>
<dbReference type="InterPro" id="IPR012341">
    <property type="entry name" value="6hp_glycosidase-like_sf"/>
</dbReference>
<dbReference type="Pfam" id="PF00763">
    <property type="entry name" value="THF_DHG_CYH"/>
    <property type="match status" value="1"/>
</dbReference>
<dbReference type="Gene3D" id="3.40.50.10860">
    <property type="entry name" value="Leucine Dehydrogenase, chain A, domain 1"/>
    <property type="match status" value="1"/>
</dbReference>
<organism evidence="1 2">
    <name type="scientific">Sphagnum jensenii</name>
    <dbReference type="NCBI Taxonomy" id="128206"/>
    <lineage>
        <taxon>Eukaryota</taxon>
        <taxon>Viridiplantae</taxon>
        <taxon>Streptophyta</taxon>
        <taxon>Embryophyta</taxon>
        <taxon>Bryophyta</taxon>
        <taxon>Sphagnophytina</taxon>
        <taxon>Sphagnopsida</taxon>
        <taxon>Sphagnales</taxon>
        <taxon>Sphagnaceae</taxon>
        <taxon>Sphagnum</taxon>
    </lineage>
</organism>
<dbReference type="PANTHER" id="PTHR22298">
    <property type="entry name" value="ENDO-1,4-BETA-GLUCANASE"/>
    <property type="match status" value="1"/>
</dbReference>
<reference evidence="1" key="1">
    <citation type="submission" date="2024-02" db="EMBL/GenBank/DDBJ databases">
        <authorList>
            <consortium name="ELIXIR-Norway"/>
            <consortium name="Elixir Norway"/>
        </authorList>
    </citation>
    <scope>NUCLEOTIDE SEQUENCE</scope>
</reference>
<dbReference type="SUPFAM" id="SSF48208">
    <property type="entry name" value="Six-hairpin glycosidases"/>
    <property type="match status" value="1"/>
</dbReference>
<dbReference type="PROSITE" id="PS00767">
    <property type="entry name" value="THF_DHG_CYH_2"/>
    <property type="match status" value="1"/>
</dbReference>
<proteinExistence type="inferred from homology"/>
<protein>
    <submittedName>
        <fullName evidence="1">Uncharacterized protein</fullName>
    </submittedName>
</protein>
<dbReference type="InterPro" id="IPR008928">
    <property type="entry name" value="6-hairpin_glycosidase_sf"/>
</dbReference>
<dbReference type="Pfam" id="PF00759">
    <property type="entry name" value="Glyco_hydro_9"/>
    <property type="match status" value="1"/>
</dbReference>
<dbReference type="EMBL" id="OZ020108">
    <property type="protein sequence ID" value="CAK9260334.1"/>
    <property type="molecule type" value="Genomic_DNA"/>
</dbReference>
<dbReference type="CDD" id="cd01080">
    <property type="entry name" value="NAD_bind_m-THF_DH_Cyclohyd"/>
    <property type="match status" value="1"/>
</dbReference>
<evidence type="ECO:0000313" key="1">
    <source>
        <dbReference type="EMBL" id="CAK9260334.1"/>
    </source>
</evidence>
<dbReference type="SUPFAM" id="SSF51735">
    <property type="entry name" value="NAD(P)-binding Rossmann-fold domains"/>
    <property type="match status" value="1"/>
</dbReference>
<sequence length="741" mass="80283">MKESVGKVPGLAVILVGTRKDSETYVRSKKKACEEVGIDSYGVNLPEDTTQDEVLNFVKKFNDDPAVHGILVQLPLPKHISEEAIVGSVCIEKDVDGFHPMNIGALAMQGRTPLFVSCTPKGCIELLVRTGVVIKGKHAVVIGRSNIVGTPAALLLQKQNATVTVVHSKTPNPAEVTRNADIVIAAVGVPELVRGDWLKPGAVVIDVGINPVEDLSTKKGYRLVGDVCYKEACQVASKITPVPGGVGPMTIAMLLSNTLESAKRAYGLMMAMLGATESAATVSFNYSDALAKSILFYEGQRSGKLPPDQRMTWRGDSALNDGNVSHVDLSGGYYDAGDNVKYQFPMAFTITLLSWSVIEYERELVSAGQMQYAQQAIKWGTDYFLKAITGPTQMWVQVGDPNTDHNCWERPEDMDTSRITYQINSNSPGTEVAAETAAALAAASIVFANTDPIYAEKLLDTAMTVFDFADGYRGTFTGACPFYCSASGYNDELLWGAAWLFKASNDTAYLQYVVNNRGLSSEMNEFSWDNKNAGAQILLSKMYFSGQTELQSYSRQAASFVCHVLPNNPWSQVSYTPGGLLYVRDGANTQYVTGSSFLIAVFADYLTSAGDLLSCGDTSFTPRELQSHSKGQVDYILGNNPENMSYMAGFGTRYPNQVHHRSASIPSIHTSPTRVVCGEGFVSWFPTSNPNPNVLTGAIVGGPNRNDVFDDSRRDSSCTEPTTYINSGMVGLLAKLSSQRN</sequence>
<dbReference type="HAMAP" id="MF_01576">
    <property type="entry name" value="THF_DHG_CYH"/>
    <property type="match status" value="1"/>
</dbReference>
<dbReference type="Proteomes" id="UP001497444">
    <property type="component" value="Chromosome 13"/>
</dbReference>
<dbReference type="InterPro" id="IPR020867">
    <property type="entry name" value="THF_DH/CycHdrlase_CS"/>
</dbReference>
<name>A0ABP0W0N7_9BRYO</name>
<dbReference type="InterPro" id="IPR001701">
    <property type="entry name" value="Glyco_hydro_9"/>
</dbReference>
<dbReference type="InterPro" id="IPR000672">
    <property type="entry name" value="THF_DH/CycHdrlase"/>
</dbReference>
<dbReference type="InterPro" id="IPR036291">
    <property type="entry name" value="NAD(P)-bd_dom_sf"/>
</dbReference>
<dbReference type="PRINTS" id="PR00085">
    <property type="entry name" value="THFDHDRGNASE"/>
</dbReference>
<accession>A0ABP0W0N7</accession>
<gene>
    <name evidence="1" type="ORF">CSSPJE1EN1_LOCUS5812</name>
</gene>
<keyword evidence="2" id="KW-1185">Reference proteome</keyword>
<dbReference type="Pfam" id="PF02882">
    <property type="entry name" value="THF_DHG_CYH_C"/>
    <property type="match status" value="1"/>
</dbReference>
<evidence type="ECO:0000313" key="2">
    <source>
        <dbReference type="Proteomes" id="UP001497444"/>
    </source>
</evidence>
<dbReference type="InterPro" id="IPR020631">
    <property type="entry name" value="THF_DH/CycHdrlase_NAD-bd_dom"/>
</dbReference>
<dbReference type="Gene3D" id="1.50.10.10">
    <property type="match status" value="1"/>
</dbReference>
<dbReference type="Gene3D" id="3.40.50.720">
    <property type="entry name" value="NAD(P)-binding Rossmann-like Domain"/>
    <property type="match status" value="1"/>
</dbReference>
<dbReference type="InterPro" id="IPR046346">
    <property type="entry name" value="Aminoacid_DH-like_N_sf"/>
</dbReference>